<keyword evidence="2" id="KW-0472">Membrane</keyword>
<proteinExistence type="predicted"/>
<dbReference type="Proteomes" id="UP000229600">
    <property type="component" value="Unassembled WGS sequence"/>
</dbReference>
<feature type="region of interest" description="Disordered" evidence="1">
    <location>
        <begin position="33"/>
        <end position="53"/>
    </location>
</feature>
<comment type="caution">
    <text evidence="3">The sequence shown here is derived from an EMBL/GenBank/DDBJ whole genome shotgun (WGS) entry which is preliminary data.</text>
</comment>
<name>A0A2H0N4V2_9BACT</name>
<feature type="transmembrane region" description="Helical" evidence="2">
    <location>
        <begin position="6"/>
        <end position="26"/>
    </location>
</feature>
<dbReference type="AlphaFoldDB" id="A0A2H0N4V2"/>
<evidence type="ECO:0000256" key="2">
    <source>
        <dbReference type="SAM" id="Phobius"/>
    </source>
</evidence>
<reference evidence="3 4" key="1">
    <citation type="submission" date="2017-09" db="EMBL/GenBank/DDBJ databases">
        <title>Depth-based differentiation of microbial function through sediment-hosted aquifers and enrichment of novel symbionts in the deep terrestrial subsurface.</title>
        <authorList>
            <person name="Probst A.J."/>
            <person name="Ladd B."/>
            <person name="Jarett J.K."/>
            <person name="Geller-Mcgrath D.E."/>
            <person name="Sieber C.M."/>
            <person name="Emerson J.B."/>
            <person name="Anantharaman K."/>
            <person name="Thomas B.C."/>
            <person name="Malmstrom R."/>
            <person name="Stieglmeier M."/>
            <person name="Klingl A."/>
            <person name="Woyke T."/>
            <person name="Ryan C.M."/>
            <person name="Banfield J.F."/>
        </authorList>
    </citation>
    <scope>NUCLEOTIDE SEQUENCE [LARGE SCALE GENOMIC DNA]</scope>
    <source>
        <strain evidence="3">CG11_big_fil_rev_8_21_14_0_20_39_34</strain>
    </source>
</reference>
<gene>
    <name evidence="3" type="ORF">COV59_01840</name>
</gene>
<organism evidence="3 4">
    <name type="scientific">Candidatus Magasanikbacteria bacterium CG11_big_fil_rev_8_21_14_0_20_39_34</name>
    <dbReference type="NCBI Taxonomy" id="1974653"/>
    <lineage>
        <taxon>Bacteria</taxon>
        <taxon>Candidatus Magasanikiibacteriota</taxon>
    </lineage>
</organism>
<evidence type="ECO:0000313" key="3">
    <source>
        <dbReference type="EMBL" id="PIR03908.1"/>
    </source>
</evidence>
<accession>A0A2H0N4V2</accession>
<dbReference type="EMBL" id="PCWN01000007">
    <property type="protein sequence ID" value="PIR03908.1"/>
    <property type="molecule type" value="Genomic_DNA"/>
</dbReference>
<protein>
    <submittedName>
        <fullName evidence="3">Uncharacterized protein</fullName>
    </submittedName>
</protein>
<keyword evidence="2" id="KW-1133">Transmembrane helix</keyword>
<evidence type="ECO:0000256" key="1">
    <source>
        <dbReference type="SAM" id="MobiDB-lite"/>
    </source>
</evidence>
<keyword evidence="2" id="KW-0812">Transmembrane</keyword>
<sequence>MSKYLVSLGVVWVAISLIIGIILVVAPQNSHGSATMKMHNGSRQTSSDKVAVPVVNNNDRVDTKLYVEGTPAKGEGHIDSFVRVMP</sequence>
<evidence type="ECO:0000313" key="4">
    <source>
        <dbReference type="Proteomes" id="UP000229600"/>
    </source>
</evidence>